<dbReference type="GO" id="GO:0006355">
    <property type="term" value="P:regulation of DNA-templated transcription"/>
    <property type="evidence" value="ECO:0007669"/>
    <property type="project" value="UniProtKB-ARBA"/>
</dbReference>
<comment type="caution">
    <text evidence="5">The sequence shown here is derived from an EMBL/GenBank/DDBJ whole genome shotgun (WGS) entry which is preliminary data.</text>
</comment>
<dbReference type="RefSeq" id="WP_179590182.1">
    <property type="nucleotide sequence ID" value="NZ_JACBYR010000003.1"/>
</dbReference>
<protein>
    <submittedName>
        <fullName evidence="5">DNA-binding Lrp family transcriptional regulator</fullName>
    </submittedName>
</protein>
<evidence type="ECO:0000313" key="6">
    <source>
        <dbReference type="Proteomes" id="UP000542125"/>
    </source>
</evidence>
<evidence type="ECO:0000256" key="2">
    <source>
        <dbReference type="ARBA" id="ARBA00023125"/>
    </source>
</evidence>
<dbReference type="CDD" id="cd00090">
    <property type="entry name" value="HTH_ARSR"/>
    <property type="match status" value="1"/>
</dbReference>
<dbReference type="GO" id="GO:0043565">
    <property type="term" value="F:sequence-specific DNA binding"/>
    <property type="evidence" value="ECO:0007669"/>
    <property type="project" value="InterPro"/>
</dbReference>
<dbReference type="PROSITE" id="PS50956">
    <property type="entry name" value="HTH_ASNC_2"/>
    <property type="match status" value="1"/>
</dbReference>
<name>A0A7Y9LQ99_9BURK</name>
<dbReference type="GO" id="GO:0005829">
    <property type="term" value="C:cytosol"/>
    <property type="evidence" value="ECO:0007669"/>
    <property type="project" value="TreeGrafter"/>
</dbReference>
<dbReference type="Proteomes" id="UP000542125">
    <property type="component" value="Unassembled WGS sequence"/>
</dbReference>
<dbReference type="InterPro" id="IPR036390">
    <property type="entry name" value="WH_DNA-bd_sf"/>
</dbReference>
<dbReference type="AlphaFoldDB" id="A0A7Y9LQ99"/>
<dbReference type="PRINTS" id="PR00033">
    <property type="entry name" value="HTHASNC"/>
</dbReference>
<keyword evidence="2 5" id="KW-0238">DNA-binding</keyword>
<keyword evidence="6" id="KW-1185">Reference proteome</keyword>
<gene>
    <name evidence="5" type="ORF">FHW18_005102</name>
</gene>
<evidence type="ECO:0000256" key="3">
    <source>
        <dbReference type="ARBA" id="ARBA00023163"/>
    </source>
</evidence>
<dbReference type="Pfam" id="PF13412">
    <property type="entry name" value="HTH_24"/>
    <property type="match status" value="1"/>
</dbReference>
<dbReference type="Gene3D" id="3.30.70.920">
    <property type="match status" value="1"/>
</dbReference>
<dbReference type="SUPFAM" id="SSF46785">
    <property type="entry name" value="Winged helix' DNA-binding domain"/>
    <property type="match status" value="1"/>
</dbReference>
<proteinExistence type="predicted"/>
<dbReference type="SUPFAM" id="SSF54909">
    <property type="entry name" value="Dimeric alpha+beta barrel"/>
    <property type="match status" value="1"/>
</dbReference>
<dbReference type="EMBL" id="JACBYR010000003">
    <property type="protein sequence ID" value="NYE85783.1"/>
    <property type="molecule type" value="Genomic_DNA"/>
</dbReference>
<dbReference type="InterPro" id="IPR036388">
    <property type="entry name" value="WH-like_DNA-bd_sf"/>
</dbReference>
<dbReference type="SMART" id="SM00344">
    <property type="entry name" value="HTH_ASNC"/>
    <property type="match status" value="1"/>
</dbReference>
<dbReference type="InterPro" id="IPR011991">
    <property type="entry name" value="ArsR-like_HTH"/>
</dbReference>
<evidence type="ECO:0000313" key="5">
    <source>
        <dbReference type="EMBL" id="NYE85783.1"/>
    </source>
</evidence>
<dbReference type="InterPro" id="IPR019887">
    <property type="entry name" value="Tscrpt_reg_AsnC/Lrp_C"/>
</dbReference>
<sequence>MRLNLDKIDLRILECLQAEGRISNQDLAARIALSPSACLRRVKLLEDAGVISGYQCVLDPVKLGLEVEAVVHVSMRHEVPNWHETFVSALQDWPEVVSARIVTGGANYMLVVRTRDVSHYSDFIVNRLYRAPGVRDIQSNIVLGSIKQQTSVLDVLSVKNGS</sequence>
<dbReference type="GO" id="GO:0043200">
    <property type="term" value="P:response to amino acid"/>
    <property type="evidence" value="ECO:0007669"/>
    <property type="project" value="TreeGrafter"/>
</dbReference>
<evidence type="ECO:0000259" key="4">
    <source>
        <dbReference type="PROSITE" id="PS50956"/>
    </source>
</evidence>
<dbReference type="Pfam" id="PF01037">
    <property type="entry name" value="AsnC_trans_reg"/>
    <property type="match status" value="1"/>
</dbReference>
<reference evidence="5 6" key="1">
    <citation type="submission" date="2020-07" db="EMBL/GenBank/DDBJ databases">
        <title>Genomic Encyclopedia of Type Strains, Phase IV (KMG-V): Genome sequencing to study the core and pangenomes of soil and plant-associated prokaryotes.</title>
        <authorList>
            <person name="Whitman W."/>
        </authorList>
    </citation>
    <scope>NUCLEOTIDE SEQUENCE [LARGE SCALE GENOMIC DNA]</scope>
    <source>
        <strain evidence="5 6">SAS40</strain>
    </source>
</reference>
<dbReference type="InterPro" id="IPR019885">
    <property type="entry name" value="Tscrpt_reg_HTH_AsnC-type_CS"/>
</dbReference>
<evidence type="ECO:0000256" key="1">
    <source>
        <dbReference type="ARBA" id="ARBA00023015"/>
    </source>
</evidence>
<keyword evidence="1" id="KW-0805">Transcription regulation</keyword>
<dbReference type="InterPro" id="IPR019888">
    <property type="entry name" value="Tscrpt_reg_AsnC-like"/>
</dbReference>
<dbReference type="InterPro" id="IPR000485">
    <property type="entry name" value="AsnC-type_HTH_dom"/>
</dbReference>
<feature type="domain" description="HTH asnC-type" evidence="4">
    <location>
        <begin position="5"/>
        <end position="66"/>
    </location>
</feature>
<dbReference type="Gene3D" id="1.10.10.10">
    <property type="entry name" value="Winged helix-like DNA-binding domain superfamily/Winged helix DNA-binding domain"/>
    <property type="match status" value="1"/>
</dbReference>
<organism evidence="5 6">
    <name type="scientific">Pigmentiphaga litoralis</name>
    <dbReference type="NCBI Taxonomy" id="516702"/>
    <lineage>
        <taxon>Bacteria</taxon>
        <taxon>Pseudomonadati</taxon>
        <taxon>Pseudomonadota</taxon>
        <taxon>Betaproteobacteria</taxon>
        <taxon>Burkholderiales</taxon>
        <taxon>Alcaligenaceae</taxon>
        <taxon>Pigmentiphaga</taxon>
    </lineage>
</organism>
<dbReference type="InterPro" id="IPR011008">
    <property type="entry name" value="Dimeric_a/b-barrel"/>
</dbReference>
<dbReference type="PANTHER" id="PTHR30154:SF46">
    <property type="entry name" value="TRANSCRIPTIONAL REGULATORY PROTEIN"/>
    <property type="match status" value="1"/>
</dbReference>
<dbReference type="PANTHER" id="PTHR30154">
    <property type="entry name" value="LEUCINE-RESPONSIVE REGULATORY PROTEIN"/>
    <property type="match status" value="1"/>
</dbReference>
<accession>A0A7Y9LQ99</accession>
<dbReference type="PROSITE" id="PS00519">
    <property type="entry name" value="HTH_ASNC_1"/>
    <property type="match status" value="1"/>
</dbReference>
<keyword evidence="3" id="KW-0804">Transcription</keyword>